<reference evidence="7" key="1">
    <citation type="submission" date="2019-11" db="EMBL/GenBank/DDBJ databases">
        <title>Bipolaris sorokiniana Genome sequencing.</title>
        <authorList>
            <person name="Wang H."/>
        </authorList>
    </citation>
    <scope>NUCLEOTIDE SEQUENCE</scope>
</reference>
<organism evidence="7 8">
    <name type="scientific">Cochliobolus sativus</name>
    <name type="common">Common root rot and spot blotch fungus</name>
    <name type="synonym">Bipolaris sorokiniana</name>
    <dbReference type="NCBI Taxonomy" id="45130"/>
    <lineage>
        <taxon>Eukaryota</taxon>
        <taxon>Fungi</taxon>
        <taxon>Dikarya</taxon>
        <taxon>Ascomycota</taxon>
        <taxon>Pezizomycotina</taxon>
        <taxon>Dothideomycetes</taxon>
        <taxon>Pleosporomycetidae</taxon>
        <taxon>Pleosporales</taxon>
        <taxon>Pleosporineae</taxon>
        <taxon>Pleosporaceae</taxon>
        <taxon>Bipolaris</taxon>
    </lineage>
</organism>
<accession>A0A8H5Z782</accession>
<evidence type="ECO:0000256" key="2">
    <source>
        <dbReference type="ARBA" id="ARBA00022448"/>
    </source>
</evidence>
<evidence type="ECO:0000256" key="6">
    <source>
        <dbReference type="SAM" id="Phobius"/>
    </source>
</evidence>
<feature type="transmembrane region" description="Helical" evidence="6">
    <location>
        <begin position="115"/>
        <end position="136"/>
    </location>
</feature>
<feature type="transmembrane region" description="Helical" evidence="6">
    <location>
        <begin position="81"/>
        <end position="103"/>
    </location>
</feature>
<sequence length="204" mass="21909">MIANGPGSSFFPIIISGFGFSRLNSLLLTLPAGIVIGTIELGVPYIACRVDNIRAWLIVICQCGTIAASLLPWLLPRDEKSDLLFACYILASYSGGYVVLMGLQVANTAGHTKRSATSAGMFVGHCLGNVMGPMLFKPEDAPTYAPGFIAVLATSSAAALLARVYRSLCIRDNCHHDGSGTQKCAKRTLDDVGDRKKRQFKYVF</sequence>
<evidence type="ECO:0008006" key="9">
    <source>
        <dbReference type="Google" id="ProtNLM"/>
    </source>
</evidence>
<dbReference type="GO" id="GO:0022857">
    <property type="term" value="F:transmembrane transporter activity"/>
    <property type="evidence" value="ECO:0007669"/>
    <property type="project" value="TreeGrafter"/>
</dbReference>
<dbReference type="AlphaFoldDB" id="A0A8H5Z782"/>
<dbReference type="PANTHER" id="PTHR43791">
    <property type="entry name" value="PERMEASE-RELATED"/>
    <property type="match status" value="1"/>
</dbReference>
<dbReference type="SUPFAM" id="SSF103473">
    <property type="entry name" value="MFS general substrate transporter"/>
    <property type="match status" value="1"/>
</dbReference>
<keyword evidence="5 6" id="KW-0472">Membrane</keyword>
<keyword evidence="3 6" id="KW-0812">Transmembrane</keyword>
<name>A0A8H5Z782_COCSA</name>
<dbReference type="PANTHER" id="PTHR43791:SF35">
    <property type="entry name" value="MAJOR FACILITATOR SUPERFAMILY (MFS) PROFILE DOMAIN-CONTAINING PROTEIN"/>
    <property type="match status" value="1"/>
</dbReference>
<dbReference type="EMBL" id="WNKQ01000031">
    <property type="protein sequence ID" value="KAF5844092.1"/>
    <property type="molecule type" value="Genomic_DNA"/>
</dbReference>
<evidence type="ECO:0000256" key="1">
    <source>
        <dbReference type="ARBA" id="ARBA00004141"/>
    </source>
</evidence>
<evidence type="ECO:0000256" key="5">
    <source>
        <dbReference type="ARBA" id="ARBA00023136"/>
    </source>
</evidence>
<keyword evidence="4 6" id="KW-1133">Transmembrane helix</keyword>
<feature type="transmembrane region" description="Helical" evidence="6">
    <location>
        <begin position="26"/>
        <end position="48"/>
    </location>
</feature>
<protein>
    <recommendedName>
        <fullName evidence="9">Major facilitator superfamily (MFS) profile domain-containing protein</fullName>
    </recommendedName>
</protein>
<keyword evidence="2" id="KW-0813">Transport</keyword>
<comment type="subcellular location">
    <subcellularLocation>
        <location evidence="1">Membrane</location>
        <topology evidence="1">Multi-pass membrane protein</topology>
    </subcellularLocation>
</comment>
<evidence type="ECO:0000313" key="8">
    <source>
        <dbReference type="Proteomes" id="UP000624244"/>
    </source>
</evidence>
<gene>
    <name evidence="7" type="ORF">GGP41_001471</name>
</gene>
<proteinExistence type="predicted"/>
<dbReference type="Proteomes" id="UP000624244">
    <property type="component" value="Unassembled WGS sequence"/>
</dbReference>
<evidence type="ECO:0000256" key="3">
    <source>
        <dbReference type="ARBA" id="ARBA00022692"/>
    </source>
</evidence>
<comment type="caution">
    <text evidence="7">The sequence shown here is derived from an EMBL/GenBank/DDBJ whole genome shotgun (WGS) entry which is preliminary data.</text>
</comment>
<evidence type="ECO:0000256" key="4">
    <source>
        <dbReference type="ARBA" id="ARBA00022989"/>
    </source>
</evidence>
<dbReference type="InterPro" id="IPR036259">
    <property type="entry name" value="MFS_trans_sf"/>
</dbReference>
<feature type="transmembrane region" description="Helical" evidence="6">
    <location>
        <begin position="142"/>
        <end position="162"/>
    </location>
</feature>
<feature type="transmembrane region" description="Helical" evidence="6">
    <location>
        <begin position="55"/>
        <end position="75"/>
    </location>
</feature>
<dbReference type="GO" id="GO:0016020">
    <property type="term" value="C:membrane"/>
    <property type="evidence" value="ECO:0007669"/>
    <property type="project" value="UniProtKB-SubCell"/>
</dbReference>
<evidence type="ECO:0000313" key="7">
    <source>
        <dbReference type="EMBL" id="KAF5844092.1"/>
    </source>
</evidence>